<dbReference type="Proteomes" id="UP000601435">
    <property type="component" value="Unassembled WGS sequence"/>
</dbReference>
<evidence type="ECO:0000313" key="2">
    <source>
        <dbReference type="Proteomes" id="UP000601435"/>
    </source>
</evidence>
<protein>
    <submittedName>
        <fullName evidence="1">Cmd-1 protein</fullName>
    </submittedName>
</protein>
<keyword evidence="2" id="KW-1185">Reference proteome</keyword>
<proteinExistence type="predicted"/>
<dbReference type="OrthoDB" id="412057at2759"/>
<reference evidence="1" key="1">
    <citation type="submission" date="2021-02" db="EMBL/GenBank/DDBJ databases">
        <authorList>
            <person name="Dougan E. K."/>
            <person name="Rhodes N."/>
            <person name="Thang M."/>
            <person name="Chan C."/>
        </authorList>
    </citation>
    <scope>NUCLEOTIDE SEQUENCE</scope>
</reference>
<comment type="caution">
    <text evidence="1">The sequence shown here is derived from an EMBL/GenBank/DDBJ whole genome shotgun (WGS) entry which is preliminary data.</text>
</comment>
<gene>
    <name evidence="1" type="primary">cmd-1</name>
    <name evidence="1" type="ORF">SNEC2469_LOCUS10483</name>
</gene>
<dbReference type="EMBL" id="CAJNJA010016720">
    <property type="protein sequence ID" value="CAE7386621.1"/>
    <property type="molecule type" value="Genomic_DNA"/>
</dbReference>
<sequence>MPALPRGQSSKIIQGATSGKVNLDRSQELRDFLMGKVPSAPAKQAAEKSWELPVLECDEGCVSAIESCLEEGCTVDALMKLDSAIAKDEKTIEAKLKGKQDAWLQNFLQRSGALRAQLSTMLSRKKSEPWMKQLVKAAQLAFKSSRDGDYPKVGKSSYSS</sequence>
<evidence type="ECO:0000313" key="1">
    <source>
        <dbReference type="EMBL" id="CAE7386621.1"/>
    </source>
</evidence>
<dbReference type="AlphaFoldDB" id="A0A812QEQ3"/>
<organism evidence="1 2">
    <name type="scientific">Symbiodinium necroappetens</name>
    <dbReference type="NCBI Taxonomy" id="1628268"/>
    <lineage>
        <taxon>Eukaryota</taxon>
        <taxon>Sar</taxon>
        <taxon>Alveolata</taxon>
        <taxon>Dinophyceae</taxon>
        <taxon>Suessiales</taxon>
        <taxon>Symbiodiniaceae</taxon>
        <taxon>Symbiodinium</taxon>
    </lineage>
</organism>
<accession>A0A812QEQ3</accession>
<name>A0A812QEQ3_9DINO</name>